<protein>
    <submittedName>
        <fullName evidence="1">Uncharacterized protein</fullName>
    </submittedName>
</protein>
<dbReference type="EMBL" id="GGEC01062088">
    <property type="protein sequence ID" value="MBX42572.1"/>
    <property type="molecule type" value="Transcribed_RNA"/>
</dbReference>
<name>A0A2P2NJA2_RHIMU</name>
<dbReference type="AlphaFoldDB" id="A0A2P2NJA2"/>
<organism evidence="1">
    <name type="scientific">Rhizophora mucronata</name>
    <name type="common">Asiatic mangrove</name>
    <dbReference type="NCBI Taxonomy" id="61149"/>
    <lineage>
        <taxon>Eukaryota</taxon>
        <taxon>Viridiplantae</taxon>
        <taxon>Streptophyta</taxon>
        <taxon>Embryophyta</taxon>
        <taxon>Tracheophyta</taxon>
        <taxon>Spermatophyta</taxon>
        <taxon>Magnoliopsida</taxon>
        <taxon>eudicotyledons</taxon>
        <taxon>Gunneridae</taxon>
        <taxon>Pentapetalae</taxon>
        <taxon>rosids</taxon>
        <taxon>fabids</taxon>
        <taxon>Malpighiales</taxon>
        <taxon>Rhizophoraceae</taxon>
        <taxon>Rhizophora</taxon>
    </lineage>
</organism>
<proteinExistence type="predicted"/>
<accession>A0A2P2NJA2</accession>
<sequence>MNHLTLDPNDLTLNGSLSANLIVTSNLCTPKIWPQSPFSHIT</sequence>
<reference evidence="1" key="1">
    <citation type="submission" date="2018-02" db="EMBL/GenBank/DDBJ databases">
        <title>Rhizophora mucronata_Transcriptome.</title>
        <authorList>
            <person name="Meera S.P."/>
            <person name="Sreeshan A."/>
            <person name="Augustine A."/>
        </authorList>
    </citation>
    <scope>NUCLEOTIDE SEQUENCE</scope>
    <source>
        <tissue evidence="1">Leaf</tissue>
    </source>
</reference>
<evidence type="ECO:0000313" key="1">
    <source>
        <dbReference type="EMBL" id="MBX42572.1"/>
    </source>
</evidence>